<accession>A0A4U3A556</accession>
<evidence type="ECO:0000256" key="1">
    <source>
        <dbReference type="SAM" id="Phobius"/>
    </source>
</evidence>
<dbReference type="EMBL" id="SZOD01000634">
    <property type="protein sequence ID" value="TKI81951.1"/>
    <property type="molecule type" value="Genomic_DNA"/>
</dbReference>
<sequence length="71" mass="7935">MNFNTPEIQSQVAGLLYPAIKVFALLLAVYAALLVISQYIPNKLRPIVAPFIMCGILYAGWNFRGYLIALF</sequence>
<comment type="caution">
    <text evidence="2">The sequence shown here is derived from an EMBL/GenBank/DDBJ whole genome shotgun (WGS) entry which is preliminary data.</text>
</comment>
<keyword evidence="1" id="KW-0472">Membrane</keyword>
<keyword evidence="1" id="KW-0812">Transmembrane</keyword>
<dbReference type="AlphaFoldDB" id="A0A4U3A556"/>
<gene>
    <name evidence="2" type="ORF">FC701_23185</name>
</gene>
<reference evidence="2 3" key="1">
    <citation type="journal article" date="2019" name="Environ. Microbiol.">
        <title>An active ?-lactamase is a part of an orchestrated cell wall stress resistance network of Bacillus subtilis and related rhizosphere species.</title>
        <authorList>
            <person name="Bucher T."/>
            <person name="Keren-Paz A."/>
            <person name="Hausser J."/>
            <person name="Olender T."/>
            <person name="Cytryn E."/>
            <person name="Kolodkin-Gal I."/>
        </authorList>
    </citation>
    <scope>NUCLEOTIDE SEQUENCE [LARGE SCALE GENOMIC DNA]</scope>
    <source>
        <strain evidence="2 3">I186</strain>
    </source>
</reference>
<protein>
    <submittedName>
        <fullName evidence="2">Uncharacterized protein</fullName>
    </submittedName>
</protein>
<name>A0A4U3A556_BACMY</name>
<evidence type="ECO:0000313" key="2">
    <source>
        <dbReference type="EMBL" id="TKI81951.1"/>
    </source>
</evidence>
<evidence type="ECO:0000313" key="3">
    <source>
        <dbReference type="Proteomes" id="UP000305524"/>
    </source>
</evidence>
<feature type="transmembrane region" description="Helical" evidence="1">
    <location>
        <begin position="48"/>
        <end position="69"/>
    </location>
</feature>
<feature type="transmembrane region" description="Helical" evidence="1">
    <location>
        <begin position="15"/>
        <end position="36"/>
    </location>
</feature>
<dbReference type="Proteomes" id="UP000305524">
    <property type="component" value="Unassembled WGS sequence"/>
</dbReference>
<dbReference type="RefSeq" id="WP_137058689.1">
    <property type="nucleotide sequence ID" value="NZ_SZOD01000634.1"/>
</dbReference>
<keyword evidence="1" id="KW-1133">Transmembrane helix</keyword>
<proteinExistence type="predicted"/>
<organism evidence="2 3">
    <name type="scientific">Bacillus mycoides</name>
    <dbReference type="NCBI Taxonomy" id="1405"/>
    <lineage>
        <taxon>Bacteria</taxon>
        <taxon>Bacillati</taxon>
        <taxon>Bacillota</taxon>
        <taxon>Bacilli</taxon>
        <taxon>Bacillales</taxon>
        <taxon>Bacillaceae</taxon>
        <taxon>Bacillus</taxon>
        <taxon>Bacillus cereus group</taxon>
    </lineage>
</organism>